<dbReference type="HOGENOM" id="CLU_515834_0_0_1"/>
<reference evidence="2 3" key="1">
    <citation type="submission" date="2015-01" db="EMBL/GenBank/DDBJ databases">
        <title>The Genome Sequence of Exophiala oligosperma CBS72588.</title>
        <authorList>
            <consortium name="The Broad Institute Genomics Platform"/>
            <person name="Cuomo C."/>
            <person name="de Hoog S."/>
            <person name="Gorbushina A."/>
            <person name="Stielow B."/>
            <person name="Teixiera M."/>
            <person name="Abouelleil A."/>
            <person name="Chapman S.B."/>
            <person name="Priest M."/>
            <person name="Young S.K."/>
            <person name="Wortman J."/>
            <person name="Nusbaum C."/>
            <person name="Birren B."/>
        </authorList>
    </citation>
    <scope>NUCLEOTIDE SEQUENCE [LARGE SCALE GENOMIC DNA]</scope>
    <source>
        <strain evidence="2 3">CBS 72588</strain>
    </source>
</reference>
<proteinExistence type="predicted"/>
<protein>
    <submittedName>
        <fullName evidence="2">Uncharacterized protein</fullName>
    </submittedName>
</protein>
<dbReference type="Proteomes" id="UP000053342">
    <property type="component" value="Unassembled WGS sequence"/>
</dbReference>
<accession>A0A0D2DLD6</accession>
<dbReference type="OrthoDB" id="539213at2759"/>
<evidence type="ECO:0000313" key="3">
    <source>
        <dbReference type="Proteomes" id="UP000053342"/>
    </source>
</evidence>
<dbReference type="AlphaFoldDB" id="A0A0D2DLD6"/>
<dbReference type="VEuPathDB" id="FungiDB:PV06_04358"/>
<dbReference type="GeneID" id="27356432"/>
<feature type="region of interest" description="Disordered" evidence="1">
    <location>
        <begin position="456"/>
        <end position="505"/>
    </location>
</feature>
<feature type="compositionally biased region" description="Polar residues" evidence="1">
    <location>
        <begin position="92"/>
        <end position="112"/>
    </location>
</feature>
<feature type="region of interest" description="Disordered" evidence="1">
    <location>
        <begin position="52"/>
        <end position="74"/>
    </location>
</feature>
<feature type="compositionally biased region" description="Basic and acidic residues" evidence="1">
    <location>
        <begin position="484"/>
        <end position="494"/>
    </location>
</feature>
<dbReference type="STRING" id="215243.A0A0D2DLD6"/>
<sequence>MQRPPRKLHYLKCHQCRKDRQKCTPTDRCWPSRKRDRCIKFSYPCSPNVTARGEAARPLKPPEIPQGKQPASLDFNLENHDFGADYTAAQPGRSSLHNMENPSSDTSQDFPGTSSIEGAFAETFAPGRVNASCTIFFSQLKLSRWNLTTCCMALESLAPEDTLNRLLLGKASVLGEATAIELQNRLLQREGLVASSFVRDVRIRQEMAKGSSRDKAVRTITAGEVSHLLTSGTTKGKSQSALKDIVAAARRIREGDRWSELVEVFGAREVLLVDAYHAKCRFRFGKMSECDIHTEFGDVKNLECCPESQPSFSIDRIVKKGTDEIFATLKAILLTPELQMQVTLRRLSGLTPVIHRLFGPDKIDRFLAVYSGLSPFLDVKLNLGEHDSDWFQKYTFCPEGLEEAKPFDAELLLSVISSKFEDAVKEAKLSSPGLLHSEMSSKIEDALGYVSFQTASESDDGSDVWDFRDDDASDEDTSEDDEKGDGKGDDKNDGDPDEFSGINEEDFGFDEDFCIHFQNSDAFASFSL</sequence>
<dbReference type="RefSeq" id="XP_016263451.1">
    <property type="nucleotide sequence ID" value="XM_016405245.1"/>
</dbReference>
<feature type="region of interest" description="Disordered" evidence="1">
    <location>
        <begin position="86"/>
        <end position="112"/>
    </location>
</feature>
<dbReference type="EMBL" id="KN847335">
    <property type="protein sequence ID" value="KIW43235.1"/>
    <property type="molecule type" value="Genomic_DNA"/>
</dbReference>
<evidence type="ECO:0000256" key="1">
    <source>
        <dbReference type="SAM" id="MobiDB-lite"/>
    </source>
</evidence>
<name>A0A0D2DLD6_9EURO</name>
<keyword evidence="3" id="KW-1185">Reference proteome</keyword>
<gene>
    <name evidence="2" type="ORF">PV06_04358</name>
</gene>
<organism evidence="2 3">
    <name type="scientific">Exophiala oligosperma</name>
    <dbReference type="NCBI Taxonomy" id="215243"/>
    <lineage>
        <taxon>Eukaryota</taxon>
        <taxon>Fungi</taxon>
        <taxon>Dikarya</taxon>
        <taxon>Ascomycota</taxon>
        <taxon>Pezizomycotina</taxon>
        <taxon>Eurotiomycetes</taxon>
        <taxon>Chaetothyriomycetidae</taxon>
        <taxon>Chaetothyriales</taxon>
        <taxon>Herpotrichiellaceae</taxon>
        <taxon>Exophiala</taxon>
    </lineage>
</organism>
<evidence type="ECO:0000313" key="2">
    <source>
        <dbReference type="EMBL" id="KIW43235.1"/>
    </source>
</evidence>
<feature type="compositionally biased region" description="Acidic residues" evidence="1">
    <location>
        <begin position="495"/>
        <end position="505"/>
    </location>
</feature>
<feature type="compositionally biased region" description="Acidic residues" evidence="1">
    <location>
        <begin position="457"/>
        <end position="483"/>
    </location>
</feature>